<keyword evidence="2" id="KW-0812">Transmembrane</keyword>
<feature type="compositionally biased region" description="Low complexity" evidence="1">
    <location>
        <begin position="35"/>
        <end position="49"/>
    </location>
</feature>
<feature type="transmembrane region" description="Helical" evidence="2">
    <location>
        <begin position="73"/>
        <end position="93"/>
    </location>
</feature>
<feature type="compositionally biased region" description="Basic and acidic residues" evidence="1">
    <location>
        <begin position="20"/>
        <end position="34"/>
    </location>
</feature>
<name>A0AB39YSV9_9MICC</name>
<dbReference type="Pfam" id="PF14030">
    <property type="entry name" value="DUF4245"/>
    <property type="match status" value="1"/>
</dbReference>
<dbReference type="InterPro" id="IPR025339">
    <property type="entry name" value="DUF4245"/>
</dbReference>
<evidence type="ECO:0000256" key="2">
    <source>
        <dbReference type="SAM" id="Phobius"/>
    </source>
</evidence>
<sequence length="258" mass="26614">MTTAPDAGGEVPGCVFPAGIRDHGQVSETQDKPAAENQSDAAAASQNDAQALPDAPYKPVIAAKAAKRANASVIGMVIALLVCVLAFLPIVLMNPAPKGEGFRPDVDVAAIARNAAGVAGFTPVTPDTGDTFKPNYARWESGTGSGVPTWEIGFLTPKEAFIGLTQTTQANPTWILQQTENLPVTGTRNAGGQDWELRDSGKEKRSMVLEYRGTTIILSGTASLDEFATLAAAVVKSAEQAPSASAPPSAPASTQPSA</sequence>
<evidence type="ECO:0000256" key="1">
    <source>
        <dbReference type="SAM" id="MobiDB-lite"/>
    </source>
</evidence>
<keyword evidence="2" id="KW-1133">Transmembrane helix</keyword>
<dbReference type="RefSeq" id="WP_369746265.1">
    <property type="nucleotide sequence ID" value="NZ_CP165735.1"/>
</dbReference>
<reference evidence="3" key="1">
    <citation type="submission" date="2024-07" db="EMBL/GenBank/DDBJ databases">
        <authorList>
            <person name="Li J."/>
            <person name="Wei H."/>
            <person name="Ma J."/>
        </authorList>
    </citation>
    <scope>NUCLEOTIDE SEQUENCE</scope>
    <source>
        <strain evidence="3">AMU7</strain>
    </source>
</reference>
<protein>
    <submittedName>
        <fullName evidence="3">DUF4245 domain-containing protein</fullName>
    </submittedName>
</protein>
<proteinExistence type="predicted"/>
<gene>
    <name evidence="3" type="ORF">ABQM86_07065</name>
</gene>
<evidence type="ECO:0000313" key="3">
    <source>
        <dbReference type="EMBL" id="XDV72916.1"/>
    </source>
</evidence>
<organism evidence="3">
    <name type="scientific">Paenarthrobacter sp. AMU7</name>
    <dbReference type="NCBI Taxonomy" id="3162492"/>
    <lineage>
        <taxon>Bacteria</taxon>
        <taxon>Bacillati</taxon>
        <taxon>Actinomycetota</taxon>
        <taxon>Actinomycetes</taxon>
        <taxon>Micrococcales</taxon>
        <taxon>Micrococcaceae</taxon>
        <taxon>Paenarthrobacter</taxon>
    </lineage>
</organism>
<keyword evidence="2" id="KW-0472">Membrane</keyword>
<dbReference type="AlphaFoldDB" id="A0AB39YSV9"/>
<feature type="region of interest" description="Disordered" evidence="1">
    <location>
        <begin position="1"/>
        <end position="49"/>
    </location>
</feature>
<accession>A0AB39YSV9</accession>
<dbReference type="EMBL" id="CP165735">
    <property type="protein sequence ID" value="XDV72916.1"/>
    <property type="molecule type" value="Genomic_DNA"/>
</dbReference>
<feature type="region of interest" description="Disordered" evidence="1">
    <location>
        <begin position="237"/>
        <end position="258"/>
    </location>
</feature>